<proteinExistence type="predicted"/>
<name>A0A319E7H6_ASPSB</name>
<protein>
    <submittedName>
        <fullName evidence="1">Uncharacterized protein</fullName>
    </submittedName>
</protein>
<dbReference type="AlphaFoldDB" id="A0A319E7H6"/>
<organism evidence="1 2">
    <name type="scientific">Aspergillus sclerotiicarbonarius (strain CBS 121057 / IBT 28362)</name>
    <dbReference type="NCBI Taxonomy" id="1448318"/>
    <lineage>
        <taxon>Eukaryota</taxon>
        <taxon>Fungi</taxon>
        <taxon>Dikarya</taxon>
        <taxon>Ascomycota</taxon>
        <taxon>Pezizomycotina</taxon>
        <taxon>Eurotiomycetes</taxon>
        <taxon>Eurotiomycetidae</taxon>
        <taxon>Eurotiales</taxon>
        <taxon>Aspergillaceae</taxon>
        <taxon>Aspergillus</taxon>
        <taxon>Aspergillus subgen. Circumdati</taxon>
    </lineage>
</organism>
<evidence type="ECO:0000313" key="2">
    <source>
        <dbReference type="Proteomes" id="UP000248423"/>
    </source>
</evidence>
<keyword evidence="2" id="KW-1185">Reference proteome</keyword>
<reference evidence="1 2" key="1">
    <citation type="submission" date="2018-02" db="EMBL/GenBank/DDBJ databases">
        <title>The genomes of Aspergillus section Nigri reveals drivers in fungal speciation.</title>
        <authorList>
            <consortium name="DOE Joint Genome Institute"/>
            <person name="Vesth T.C."/>
            <person name="Nybo J."/>
            <person name="Theobald S."/>
            <person name="Brandl J."/>
            <person name="Frisvad J.C."/>
            <person name="Nielsen K.F."/>
            <person name="Lyhne E.K."/>
            <person name="Kogle M.E."/>
            <person name="Kuo A."/>
            <person name="Riley R."/>
            <person name="Clum A."/>
            <person name="Nolan M."/>
            <person name="Lipzen A."/>
            <person name="Salamov A."/>
            <person name="Henrissat B."/>
            <person name="Wiebenga A."/>
            <person name="De vries R.P."/>
            <person name="Grigoriev I.V."/>
            <person name="Mortensen U.H."/>
            <person name="Andersen M.R."/>
            <person name="Baker S.E."/>
        </authorList>
    </citation>
    <scope>NUCLEOTIDE SEQUENCE [LARGE SCALE GENOMIC DNA]</scope>
    <source>
        <strain evidence="1 2">CBS 121057</strain>
    </source>
</reference>
<evidence type="ECO:0000313" key="1">
    <source>
        <dbReference type="EMBL" id="PYI06016.1"/>
    </source>
</evidence>
<accession>A0A319E7H6</accession>
<gene>
    <name evidence="1" type="ORF">BO78DRAFT_129057</name>
</gene>
<dbReference type="Proteomes" id="UP000248423">
    <property type="component" value="Unassembled WGS sequence"/>
</dbReference>
<sequence length="113" mass="12561">MTERLELFTIYYLLLLSGYTAERILVDAISFIKPYSMVIRSDIPYDMFPIQHYLMTSAFATRDRETIRIKTYPEVILRLSSSIVSSGNLTLRGGYLTGTIPGGTSGVRSPGGG</sequence>
<dbReference type="VEuPathDB" id="FungiDB:BO78DRAFT_129057"/>
<dbReference type="EMBL" id="KZ826353">
    <property type="protein sequence ID" value="PYI06016.1"/>
    <property type="molecule type" value="Genomic_DNA"/>
</dbReference>